<dbReference type="Proteomes" id="UP001233172">
    <property type="component" value="Unassembled WGS sequence"/>
</dbReference>
<organism evidence="1 2">
    <name type="scientific">Biomphalaria pfeifferi</name>
    <name type="common">Bloodfluke planorb</name>
    <name type="synonym">Freshwater snail</name>
    <dbReference type="NCBI Taxonomy" id="112525"/>
    <lineage>
        <taxon>Eukaryota</taxon>
        <taxon>Metazoa</taxon>
        <taxon>Spiralia</taxon>
        <taxon>Lophotrochozoa</taxon>
        <taxon>Mollusca</taxon>
        <taxon>Gastropoda</taxon>
        <taxon>Heterobranchia</taxon>
        <taxon>Euthyneura</taxon>
        <taxon>Panpulmonata</taxon>
        <taxon>Hygrophila</taxon>
        <taxon>Lymnaeoidea</taxon>
        <taxon>Planorbidae</taxon>
        <taxon>Biomphalaria</taxon>
    </lineage>
</organism>
<comment type="caution">
    <text evidence="1">The sequence shown here is derived from an EMBL/GenBank/DDBJ whole genome shotgun (WGS) entry which is preliminary data.</text>
</comment>
<reference evidence="1" key="2">
    <citation type="submission" date="2023-04" db="EMBL/GenBank/DDBJ databases">
        <authorList>
            <person name="Bu L."/>
            <person name="Lu L."/>
            <person name="Laidemitt M.R."/>
            <person name="Zhang S.M."/>
            <person name="Mutuku M."/>
            <person name="Mkoji G."/>
            <person name="Steinauer M."/>
            <person name="Loker E.S."/>
        </authorList>
    </citation>
    <scope>NUCLEOTIDE SEQUENCE</scope>
    <source>
        <strain evidence="1">KasaAsao</strain>
        <tissue evidence="1">Whole Snail</tissue>
    </source>
</reference>
<name>A0AAD8B2W5_BIOPF</name>
<reference evidence="1" key="1">
    <citation type="journal article" date="2023" name="PLoS Negl. Trop. Dis.">
        <title>A genome sequence for Biomphalaria pfeifferi, the major vector snail for the human-infecting parasite Schistosoma mansoni.</title>
        <authorList>
            <person name="Bu L."/>
            <person name="Lu L."/>
            <person name="Laidemitt M.R."/>
            <person name="Zhang S.M."/>
            <person name="Mutuku M."/>
            <person name="Mkoji G."/>
            <person name="Steinauer M."/>
            <person name="Loker E.S."/>
        </authorList>
    </citation>
    <scope>NUCLEOTIDE SEQUENCE</scope>
    <source>
        <strain evidence="1">KasaAsao</strain>
    </source>
</reference>
<evidence type="ECO:0000313" key="2">
    <source>
        <dbReference type="Proteomes" id="UP001233172"/>
    </source>
</evidence>
<sequence length="56" mass="5849">LSATTSLCLIPRPCFIWSTLSTTPGAGPVHSTCPTFYPLLTCLSSAGDPSILEPLI</sequence>
<feature type="non-terminal residue" evidence="1">
    <location>
        <position position="1"/>
    </location>
</feature>
<feature type="non-terminal residue" evidence="1">
    <location>
        <position position="56"/>
    </location>
</feature>
<evidence type="ECO:0000313" key="1">
    <source>
        <dbReference type="EMBL" id="KAK0047066.1"/>
    </source>
</evidence>
<accession>A0AAD8B2W5</accession>
<dbReference type="EMBL" id="JASAOG010000156">
    <property type="protein sequence ID" value="KAK0047066.1"/>
    <property type="molecule type" value="Genomic_DNA"/>
</dbReference>
<keyword evidence="2" id="KW-1185">Reference proteome</keyword>
<protein>
    <submittedName>
        <fullName evidence="1">Uncharacterized protein</fullName>
    </submittedName>
</protein>
<gene>
    <name evidence="1" type="ORF">Bpfe_023469</name>
</gene>
<dbReference type="AlphaFoldDB" id="A0AAD8B2W5"/>
<proteinExistence type="predicted"/>